<dbReference type="EMBL" id="CDSF01000092">
    <property type="protein sequence ID" value="CEO99616.1"/>
    <property type="molecule type" value="Genomic_DNA"/>
</dbReference>
<keyword evidence="4" id="KW-0503">Monooxygenase</keyword>
<dbReference type="Gene3D" id="3.50.50.60">
    <property type="entry name" value="FAD/NAD(P)-binding domain"/>
    <property type="match status" value="1"/>
</dbReference>
<accession>A0A0G4IX57</accession>
<keyword evidence="5" id="KW-0472">Membrane</keyword>
<keyword evidence="2" id="KW-0274">FAD</keyword>
<feature type="domain" description="FAD-binding" evidence="7">
    <location>
        <begin position="5"/>
        <end position="237"/>
    </location>
</feature>
<keyword evidence="5" id="KW-0812">Transmembrane</keyword>
<keyword evidence="10" id="KW-1185">Reference proteome</keyword>
<name>A0A0G4IX57_PLABS</name>
<dbReference type="Pfam" id="PF01494">
    <property type="entry name" value="FAD_binding_3"/>
    <property type="match status" value="2"/>
</dbReference>
<dbReference type="Proteomes" id="UP000290189">
    <property type="component" value="Unassembled WGS sequence"/>
</dbReference>
<keyword evidence="3" id="KW-0560">Oxidoreductase</keyword>
<sequence length="418" mass="45971">MAPRVAIIGAGPAGCMLARLLTLRSVPVVVFEGEPSPNYRSQGGTLDLHTESGLAAMQDAGLFDEFLKHARYDGESMVLADKNLKVYFRESPSKQTAANKLGGQRPEIDRAELRRILTESLPEGVIRWGHRLKQVEDNGTLVFEHTSESGFDLIVGADGCWSKVRNALTGQHPIFARVACFELQILDPETTVPTLHGLVNRGSVFAHADGRMLSVQQMGDGSLHVMAIQARDSEKWQESCGFDTRSIKDVKAALIGEGGPFADWHPTLRTAIETANDAKCVPRSLFMLPVGFTWPHRRGFTVIGDAAHVMTPFAGEGVNLALDDARKLAKAIISAAPGDAHDLDDAVIASEKELWQRTVKVTKLTDDVTQAWFFTPGVPKSVIARIMCMHLKEHIPAILYPFAAAFVHCYYFIWSLWN</sequence>
<dbReference type="STRING" id="37360.A0A0G4IX57"/>
<keyword evidence="1" id="KW-0285">Flavoprotein</keyword>
<evidence type="ECO:0000313" key="8">
    <source>
        <dbReference type="EMBL" id="CEO99616.1"/>
    </source>
</evidence>
<dbReference type="EMBL" id="OVEO01000008">
    <property type="protein sequence ID" value="SPQ98047.1"/>
    <property type="molecule type" value="Genomic_DNA"/>
</dbReference>
<evidence type="ECO:0000256" key="1">
    <source>
        <dbReference type="ARBA" id="ARBA00022630"/>
    </source>
</evidence>
<feature type="domain" description="FAD-binding" evidence="7">
    <location>
        <begin position="302"/>
        <end position="341"/>
    </location>
</feature>
<dbReference type="AlphaFoldDB" id="A0A0G4IX57"/>
<reference evidence="8 10" key="1">
    <citation type="submission" date="2015-02" db="EMBL/GenBank/DDBJ databases">
        <authorList>
            <person name="Chooi Y.-H."/>
        </authorList>
    </citation>
    <scope>NUCLEOTIDE SEQUENCE [LARGE SCALE GENOMIC DNA]</scope>
    <source>
        <strain evidence="8">E3</strain>
    </source>
</reference>
<evidence type="ECO:0000256" key="2">
    <source>
        <dbReference type="ARBA" id="ARBA00022827"/>
    </source>
</evidence>
<reference evidence="9 11" key="2">
    <citation type="submission" date="2018-03" db="EMBL/GenBank/DDBJ databases">
        <authorList>
            <person name="Fogelqvist J."/>
        </authorList>
    </citation>
    <scope>NUCLEOTIDE SEQUENCE [LARGE SCALE GENOMIC DNA]</scope>
</reference>
<dbReference type="PANTHER" id="PTHR46972">
    <property type="entry name" value="MONOOXYGENASE ASQM-RELATED"/>
    <property type="match status" value="1"/>
</dbReference>
<feature type="transmembrane region" description="Helical" evidence="5">
    <location>
        <begin position="397"/>
        <end position="417"/>
    </location>
</feature>
<feature type="signal peptide" evidence="6">
    <location>
        <begin position="1"/>
        <end position="18"/>
    </location>
</feature>
<dbReference type="InterPro" id="IPR036188">
    <property type="entry name" value="FAD/NAD-bd_sf"/>
</dbReference>
<protein>
    <recommendedName>
        <fullName evidence="7">FAD-binding domain-containing protein</fullName>
    </recommendedName>
</protein>
<dbReference type="PANTHER" id="PTHR46972:SF1">
    <property type="entry name" value="FAD DEPENDENT OXIDOREDUCTASE DOMAIN-CONTAINING PROTEIN"/>
    <property type="match status" value="1"/>
</dbReference>
<keyword evidence="5" id="KW-1133">Transmembrane helix</keyword>
<dbReference type="OrthoDB" id="655030at2759"/>
<evidence type="ECO:0000313" key="11">
    <source>
        <dbReference type="Proteomes" id="UP000290189"/>
    </source>
</evidence>
<keyword evidence="9" id="KW-0496">Mitochondrion</keyword>
<evidence type="ECO:0000313" key="10">
    <source>
        <dbReference type="Proteomes" id="UP000039324"/>
    </source>
</evidence>
<evidence type="ECO:0000259" key="7">
    <source>
        <dbReference type="Pfam" id="PF01494"/>
    </source>
</evidence>
<dbReference type="SUPFAM" id="SSF51905">
    <property type="entry name" value="FAD/NAD(P)-binding domain"/>
    <property type="match status" value="1"/>
</dbReference>
<organism evidence="8 10">
    <name type="scientific">Plasmodiophora brassicae</name>
    <name type="common">Clubroot disease agent</name>
    <dbReference type="NCBI Taxonomy" id="37360"/>
    <lineage>
        <taxon>Eukaryota</taxon>
        <taxon>Sar</taxon>
        <taxon>Rhizaria</taxon>
        <taxon>Endomyxa</taxon>
        <taxon>Phytomyxea</taxon>
        <taxon>Plasmodiophorida</taxon>
        <taxon>Plasmodiophoridae</taxon>
        <taxon>Plasmodiophora</taxon>
    </lineage>
</organism>
<keyword evidence="6" id="KW-0732">Signal</keyword>
<evidence type="ECO:0000256" key="5">
    <source>
        <dbReference type="SAM" id="Phobius"/>
    </source>
</evidence>
<evidence type="ECO:0000313" key="9">
    <source>
        <dbReference type="EMBL" id="SPQ98047.1"/>
    </source>
</evidence>
<geneLocation type="mitochondrion" evidence="9"/>
<dbReference type="OMA" id="AYTGISF"/>
<gene>
    <name evidence="8" type="ORF">PBRA_007349</name>
    <name evidence="9" type="ORF">PLBR_LOCUS5262</name>
</gene>
<dbReference type="GO" id="GO:0004497">
    <property type="term" value="F:monooxygenase activity"/>
    <property type="evidence" value="ECO:0007669"/>
    <property type="project" value="UniProtKB-KW"/>
</dbReference>
<feature type="chain" id="PRO_5035990786" description="FAD-binding domain-containing protein" evidence="6">
    <location>
        <begin position="19"/>
        <end position="418"/>
    </location>
</feature>
<dbReference type="GO" id="GO:0071949">
    <property type="term" value="F:FAD binding"/>
    <property type="evidence" value="ECO:0007669"/>
    <property type="project" value="InterPro"/>
</dbReference>
<evidence type="ECO:0000256" key="3">
    <source>
        <dbReference type="ARBA" id="ARBA00023002"/>
    </source>
</evidence>
<proteinExistence type="predicted"/>
<dbReference type="Proteomes" id="UP000039324">
    <property type="component" value="Unassembled WGS sequence"/>
</dbReference>
<dbReference type="InterPro" id="IPR002938">
    <property type="entry name" value="FAD-bd"/>
</dbReference>
<dbReference type="PRINTS" id="PR00420">
    <property type="entry name" value="RNGMNOXGNASE"/>
</dbReference>
<evidence type="ECO:0000256" key="4">
    <source>
        <dbReference type="ARBA" id="ARBA00023033"/>
    </source>
</evidence>
<evidence type="ECO:0000256" key="6">
    <source>
        <dbReference type="SAM" id="SignalP"/>
    </source>
</evidence>